<reference evidence="2" key="1">
    <citation type="submission" date="2007-06" db="EMBL/GenBank/DDBJ databases">
        <title>Complete sequence of Methanococcus aeolicus Nankai-3.</title>
        <authorList>
            <consortium name="US DOE Joint Genome Institute"/>
            <person name="Copeland A."/>
            <person name="Lucas S."/>
            <person name="Lapidus A."/>
            <person name="Barry K."/>
            <person name="Glavina del Rio T."/>
            <person name="Dalin E."/>
            <person name="Tice H."/>
            <person name="Pitluck S."/>
            <person name="Chain P."/>
            <person name="Malfatti S."/>
            <person name="Shin M."/>
            <person name="Vergez L."/>
            <person name="Schmutz J."/>
            <person name="Larimer F."/>
            <person name="Land M."/>
            <person name="Hauser L."/>
            <person name="Kyrpides N."/>
            <person name="Lykidis A."/>
            <person name="Sieprawska-Lupa M."/>
            <person name="Whitman W.B."/>
            <person name="Richardson P."/>
        </authorList>
    </citation>
    <scope>NUCLEOTIDE SEQUENCE [LARGE SCALE GENOMIC DNA]</scope>
    <source>
        <strain evidence="2">Nankai-3</strain>
    </source>
</reference>
<dbReference type="KEGG" id="mae:Maeo_1354"/>
<dbReference type="STRING" id="419665.Maeo_1354"/>
<organism evidence="2 3">
    <name type="scientific">Methanococcus aeolicus (strain ATCC BAA-1280 / DSM 17508 / OCM 812 / Nankai-3)</name>
    <dbReference type="NCBI Taxonomy" id="419665"/>
    <lineage>
        <taxon>Archaea</taxon>
        <taxon>Methanobacteriati</taxon>
        <taxon>Methanobacteriota</taxon>
        <taxon>Methanomada group</taxon>
        <taxon>Methanococci</taxon>
        <taxon>Methanococcales</taxon>
        <taxon>Methanococcaceae</taxon>
        <taxon>Methanococcus</taxon>
    </lineage>
</organism>
<evidence type="ECO:0008006" key="4">
    <source>
        <dbReference type="Google" id="ProtNLM"/>
    </source>
</evidence>
<dbReference type="GeneID" id="5326424"/>
<dbReference type="eggNOG" id="arCOG05076">
    <property type="taxonomic scope" value="Archaea"/>
</dbReference>
<feature type="transmembrane region" description="Helical" evidence="1">
    <location>
        <begin position="49"/>
        <end position="70"/>
    </location>
</feature>
<accession>A6UWQ8</accession>
<evidence type="ECO:0000313" key="3">
    <source>
        <dbReference type="Proteomes" id="UP000001106"/>
    </source>
</evidence>
<dbReference type="HOGENOM" id="CLU_2271061_0_0_2"/>
<evidence type="ECO:0000256" key="1">
    <source>
        <dbReference type="SAM" id="Phobius"/>
    </source>
</evidence>
<evidence type="ECO:0000313" key="2">
    <source>
        <dbReference type="EMBL" id="ABR56930.1"/>
    </source>
</evidence>
<keyword evidence="3" id="KW-1185">Reference proteome</keyword>
<dbReference type="Proteomes" id="UP000001106">
    <property type="component" value="Chromosome"/>
</dbReference>
<dbReference type="EMBL" id="CP000743">
    <property type="protein sequence ID" value="ABR56930.1"/>
    <property type="molecule type" value="Genomic_DNA"/>
</dbReference>
<dbReference type="OrthoDB" id="65298at2157"/>
<keyword evidence="1" id="KW-0812">Transmembrane</keyword>
<gene>
    <name evidence="2" type="ordered locus">Maeo_1354</name>
</gene>
<feature type="transmembrane region" description="Helical" evidence="1">
    <location>
        <begin position="21"/>
        <end position="43"/>
    </location>
</feature>
<feature type="transmembrane region" description="Helical" evidence="1">
    <location>
        <begin position="82"/>
        <end position="101"/>
    </location>
</feature>
<dbReference type="AlphaFoldDB" id="A6UWQ8"/>
<keyword evidence="1" id="KW-0472">Membrane</keyword>
<sequence length="102" mass="11495">MKYDEFQKTMEQKKHGDGISVGAGLTGELTLYGSLVMCFILLFRVYSEVLFAFMGVSIIGLGLSVMPLLFKFDKENSNSINMQMFWISIFTGLLSVIIFFAK</sequence>
<dbReference type="RefSeq" id="WP_011974062.1">
    <property type="nucleotide sequence ID" value="NC_009635.1"/>
</dbReference>
<proteinExistence type="predicted"/>
<protein>
    <recommendedName>
        <fullName evidence="4">Energy-converting hydrogenase B, subunit G</fullName>
    </recommendedName>
</protein>
<name>A6UWQ8_META3</name>
<keyword evidence="1" id="KW-1133">Transmembrane helix</keyword>